<name>A0A7H0VI23_9FLAO</name>
<evidence type="ECO:0000256" key="7">
    <source>
        <dbReference type="ARBA" id="ARBA00022840"/>
    </source>
</evidence>
<dbReference type="Gene3D" id="3.90.190.20">
    <property type="entry name" value="Mur ligase, C-terminal domain"/>
    <property type="match status" value="1"/>
</dbReference>
<keyword evidence="9 10" id="KW-0133">Cell shape</keyword>
<dbReference type="PANTHER" id="PTHR43692">
    <property type="entry name" value="UDP-N-ACETYLMURAMOYLALANINE--D-GLUTAMATE LIGASE"/>
    <property type="match status" value="1"/>
</dbReference>
<organism evidence="13 14">
    <name type="scientific">Croceimicrobium hydrocarbonivorans</name>
    <dbReference type="NCBI Taxonomy" id="2761580"/>
    <lineage>
        <taxon>Bacteria</taxon>
        <taxon>Pseudomonadati</taxon>
        <taxon>Bacteroidota</taxon>
        <taxon>Flavobacteriia</taxon>
        <taxon>Flavobacteriales</taxon>
        <taxon>Owenweeksiaceae</taxon>
        <taxon>Croceimicrobium</taxon>
    </lineage>
</organism>
<dbReference type="KEGG" id="chyd:H4K34_05890"/>
<dbReference type="GO" id="GO:0009252">
    <property type="term" value="P:peptidoglycan biosynthetic process"/>
    <property type="evidence" value="ECO:0007669"/>
    <property type="project" value="UniProtKB-UniRule"/>
</dbReference>
<dbReference type="GO" id="GO:0008360">
    <property type="term" value="P:regulation of cell shape"/>
    <property type="evidence" value="ECO:0007669"/>
    <property type="project" value="UniProtKB-KW"/>
</dbReference>
<evidence type="ECO:0000256" key="6">
    <source>
        <dbReference type="ARBA" id="ARBA00022741"/>
    </source>
</evidence>
<comment type="pathway">
    <text evidence="2 9 10">Cell wall biogenesis; peptidoglycan biosynthesis.</text>
</comment>
<evidence type="ECO:0000259" key="12">
    <source>
        <dbReference type="Pfam" id="PF08245"/>
    </source>
</evidence>
<evidence type="ECO:0000256" key="8">
    <source>
        <dbReference type="ARBA" id="ARBA00023306"/>
    </source>
</evidence>
<feature type="domain" description="Mur ligase central" evidence="12">
    <location>
        <begin position="110"/>
        <end position="287"/>
    </location>
</feature>
<dbReference type="RefSeq" id="WP_210759898.1">
    <property type="nucleotide sequence ID" value="NZ_CP060139.1"/>
</dbReference>
<dbReference type="Proteomes" id="UP000516305">
    <property type="component" value="Chromosome"/>
</dbReference>
<dbReference type="Gene3D" id="3.40.1190.10">
    <property type="entry name" value="Mur-like, catalytic domain"/>
    <property type="match status" value="1"/>
</dbReference>
<dbReference type="NCBIfam" id="TIGR01087">
    <property type="entry name" value="murD"/>
    <property type="match status" value="1"/>
</dbReference>
<keyword evidence="9 10" id="KW-0961">Cell wall biogenesis/degradation</keyword>
<dbReference type="HAMAP" id="MF_00639">
    <property type="entry name" value="MurD"/>
    <property type="match status" value="1"/>
</dbReference>
<evidence type="ECO:0000256" key="5">
    <source>
        <dbReference type="ARBA" id="ARBA00022618"/>
    </source>
</evidence>
<dbReference type="UniPathway" id="UPA00219"/>
<evidence type="ECO:0000256" key="3">
    <source>
        <dbReference type="ARBA" id="ARBA00022490"/>
    </source>
</evidence>
<dbReference type="GO" id="GO:0051301">
    <property type="term" value="P:cell division"/>
    <property type="evidence" value="ECO:0007669"/>
    <property type="project" value="UniProtKB-KW"/>
</dbReference>
<dbReference type="GO" id="GO:0008764">
    <property type="term" value="F:UDP-N-acetylmuramoylalanine-D-glutamate ligase activity"/>
    <property type="evidence" value="ECO:0007669"/>
    <property type="project" value="UniProtKB-UniRule"/>
</dbReference>
<evidence type="ECO:0000256" key="9">
    <source>
        <dbReference type="HAMAP-Rule" id="MF_00639"/>
    </source>
</evidence>
<dbReference type="InterPro" id="IPR013221">
    <property type="entry name" value="Mur_ligase_cen"/>
</dbReference>
<keyword evidence="3 9" id="KW-0963">Cytoplasm</keyword>
<dbReference type="GO" id="GO:0005737">
    <property type="term" value="C:cytoplasm"/>
    <property type="evidence" value="ECO:0007669"/>
    <property type="project" value="UniProtKB-SubCell"/>
</dbReference>
<dbReference type="GO" id="GO:0005524">
    <property type="term" value="F:ATP binding"/>
    <property type="evidence" value="ECO:0007669"/>
    <property type="project" value="UniProtKB-UniRule"/>
</dbReference>
<dbReference type="Pfam" id="PF21799">
    <property type="entry name" value="MurD-like_N"/>
    <property type="match status" value="1"/>
</dbReference>
<dbReference type="InterPro" id="IPR036565">
    <property type="entry name" value="Mur-like_cat_sf"/>
</dbReference>
<gene>
    <name evidence="9 13" type="primary">murD</name>
    <name evidence="13" type="ORF">H4K34_05890</name>
</gene>
<protein>
    <recommendedName>
        <fullName evidence="9 10">UDP-N-acetylmuramoylalanine--D-glutamate ligase</fullName>
        <ecNumber evidence="9 10">6.3.2.9</ecNumber>
    </recommendedName>
    <alternativeName>
        <fullName evidence="9">D-glutamic acid-adding enzyme</fullName>
    </alternativeName>
    <alternativeName>
        <fullName evidence="9">UDP-N-acetylmuramoyl-L-alanyl-D-glutamate synthetase</fullName>
    </alternativeName>
</protein>
<comment type="function">
    <text evidence="9 10">Cell wall formation. Catalyzes the addition of glutamate to the nucleotide precursor UDP-N-acetylmuramoyl-L-alanine (UMA).</text>
</comment>
<evidence type="ECO:0000256" key="10">
    <source>
        <dbReference type="RuleBase" id="RU003664"/>
    </source>
</evidence>
<dbReference type="AlphaFoldDB" id="A0A7H0VI23"/>
<dbReference type="SUPFAM" id="SSF53623">
    <property type="entry name" value="MurD-like peptide ligases, catalytic domain"/>
    <property type="match status" value="1"/>
</dbReference>
<keyword evidence="5 9" id="KW-0132">Cell division</keyword>
<dbReference type="InterPro" id="IPR036615">
    <property type="entry name" value="Mur_ligase_C_dom_sf"/>
</dbReference>
<keyword evidence="14" id="KW-1185">Reference proteome</keyword>
<feature type="domain" description="Mur ligase C-terminal" evidence="11">
    <location>
        <begin position="311"/>
        <end position="424"/>
    </location>
</feature>
<dbReference type="SUPFAM" id="SSF53244">
    <property type="entry name" value="MurD-like peptide ligases, peptide-binding domain"/>
    <property type="match status" value="1"/>
</dbReference>
<proteinExistence type="inferred from homology"/>
<dbReference type="Gene3D" id="3.40.50.720">
    <property type="entry name" value="NAD(P)-binding Rossmann-like Domain"/>
    <property type="match status" value="1"/>
</dbReference>
<dbReference type="PANTHER" id="PTHR43692:SF1">
    <property type="entry name" value="UDP-N-ACETYLMURAMOYLALANINE--D-GLUTAMATE LIGASE"/>
    <property type="match status" value="1"/>
</dbReference>
<evidence type="ECO:0000259" key="11">
    <source>
        <dbReference type="Pfam" id="PF02875"/>
    </source>
</evidence>
<comment type="catalytic activity">
    <reaction evidence="9 10">
        <text>UDP-N-acetyl-alpha-D-muramoyl-L-alanine + D-glutamate + ATP = UDP-N-acetyl-alpha-D-muramoyl-L-alanyl-D-glutamate + ADP + phosphate + H(+)</text>
        <dbReference type="Rhea" id="RHEA:16429"/>
        <dbReference type="ChEBI" id="CHEBI:15378"/>
        <dbReference type="ChEBI" id="CHEBI:29986"/>
        <dbReference type="ChEBI" id="CHEBI:30616"/>
        <dbReference type="ChEBI" id="CHEBI:43474"/>
        <dbReference type="ChEBI" id="CHEBI:83898"/>
        <dbReference type="ChEBI" id="CHEBI:83900"/>
        <dbReference type="ChEBI" id="CHEBI:456216"/>
        <dbReference type="EC" id="6.3.2.9"/>
    </reaction>
</comment>
<feature type="binding site" evidence="9">
    <location>
        <begin position="112"/>
        <end position="118"/>
    </location>
    <ligand>
        <name>ATP</name>
        <dbReference type="ChEBI" id="CHEBI:30616"/>
    </ligand>
</feature>
<evidence type="ECO:0000256" key="2">
    <source>
        <dbReference type="ARBA" id="ARBA00004752"/>
    </source>
</evidence>
<dbReference type="SUPFAM" id="SSF51984">
    <property type="entry name" value="MurCD N-terminal domain"/>
    <property type="match status" value="1"/>
</dbReference>
<dbReference type="GO" id="GO:0071555">
    <property type="term" value="P:cell wall organization"/>
    <property type="evidence" value="ECO:0007669"/>
    <property type="project" value="UniProtKB-KW"/>
</dbReference>
<evidence type="ECO:0000256" key="1">
    <source>
        <dbReference type="ARBA" id="ARBA00004496"/>
    </source>
</evidence>
<evidence type="ECO:0000313" key="13">
    <source>
        <dbReference type="EMBL" id="QNR25371.1"/>
    </source>
</evidence>
<evidence type="ECO:0000256" key="4">
    <source>
        <dbReference type="ARBA" id="ARBA00022598"/>
    </source>
</evidence>
<keyword evidence="7 9" id="KW-0067">ATP-binding</keyword>
<dbReference type="GO" id="GO:0004326">
    <property type="term" value="F:tetrahydrofolylpolyglutamate synthase activity"/>
    <property type="evidence" value="ECO:0007669"/>
    <property type="project" value="InterPro"/>
</dbReference>
<keyword evidence="4 9" id="KW-0436">Ligase</keyword>
<accession>A0A7H0VI23</accession>
<dbReference type="Pfam" id="PF08245">
    <property type="entry name" value="Mur_ligase_M"/>
    <property type="match status" value="1"/>
</dbReference>
<comment type="similarity">
    <text evidence="9">Belongs to the MurCDEF family.</text>
</comment>
<dbReference type="PROSITE" id="PS01011">
    <property type="entry name" value="FOLYLPOLYGLU_SYNT_1"/>
    <property type="match status" value="1"/>
</dbReference>
<dbReference type="EMBL" id="CP060139">
    <property type="protein sequence ID" value="QNR25371.1"/>
    <property type="molecule type" value="Genomic_DNA"/>
</dbReference>
<dbReference type="InterPro" id="IPR004101">
    <property type="entry name" value="Mur_ligase_C"/>
</dbReference>
<sequence length="447" mass="49223">MNRNLNIVVLGGGESGLGAAKLAQKLGHSVFLSDRSSLSAENRQALIESNIDFEEGQHSEDRILGADLIIKSPGIPEKTPLIQKIRTAQIELISEIEFAARHCQGTIIAITGTNGKTTVTSMVHHLLETAGKNVALVGNIGTSFAGSIAEGDHDYYALEVSSFQLDDIIHFKPHIAILTNITPDHLDRYNNSLDEYAAAKLRISKNQDEKDHFIYCVDDALTNKYLQDYPLRAQQWQLSLEQSVDNGAQINSDGILQIIINQQLDMDINELALQGKHNTYNSMASGVAGRLLNIRKEAIRESLASFESIEHRLESVLQIYGIEFINDSKATNVNSTWYALESMQKPTIWIAGGVDKGNDYSQLAKLVGEKVKALICLGTDNSKLHAAFEGLAPMVIDAADMDEAVRMAYKMGDKGDAVLLSPACASFDLFENYEDRGRQFKNAVRQL</sequence>
<dbReference type="InterPro" id="IPR018109">
    <property type="entry name" value="Folylpolyglutamate_synth_CS"/>
</dbReference>
<dbReference type="Pfam" id="PF02875">
    <property type="entry name" value="Mur_ligase_C"/>
    <property type="match status" value="1"/>
</dbReference>
<keyword evidence="9 10" id="KW-0573">Peptidoglycan synthesis</keyword>
<comment type="subcellular location">
    <subcellularLocation>
        <location evidence="1 9 10">Cytoplasm</location>
    </subcellularLocation>
</comment>
<dbReference type="EC" id="6.3.2.9" evidence="9 10"/>
<keyword evidence="6 9" id="KW-0547">Nucleotide-binding</keyword>
<evidence type="ECO:0000313" key="14">
    <source>
        <dbReference type="Proteomes" id="UP000516305"/>
    </source>
</evidence>
<keyword evidence="8 9" id="KW-0131">Cell cycle</keyword>
<reference evidence="13 14" key="1">
    <citation type="submission" date="2020-08" db="EMBL/GenBank/DDBJ databases">
        <title>Croceimicrobium hydrocarbonivorans gen. nov., sp. nov., a novel marine bacterium isolated from a bacterial consortium that degrades polyethylene terephthalate.</title>
        <authorList>
            <person name="Liu R."/>
        </authorList>
    </citation>
    <scope>NUCLEOTIDE SEQUENCE [LARGE SCALE GENOMIC DNA]</scope>
    <source>
        <strain evidence="13 14">A20-9</strain>
    </source>
</reference>
<dbReference type="InterPro" id="IPR005762">
    <property type="entry name" value="MurD"/>
</dbReference>